<accession>A0ABW9M6F4</accession>
<evidence type="ECO:0000256" key="3">
    <source>
        <dbReference type="ARBA" id="ARBA00022618"/>
    </source>
</evidence>
<keyword evidence="2" id="KW-1003">Cell membrane</keyword>
<dbReference type="PANTHER" id="PTHR37820:SF1">
    <property type="entry name" value="CELL DIVISION PROTEIN FTSQ"/>
    <property type="match status" value="1"/>
</dbReference>
<dbReference type="InterPro" id="IPR013685">
    <property type="entry name" value="POTRA_FtsQ_type"/>
</dbReference>
<evidence type="ECO:0000256" key="8">
    <source>
        <dbReference type="SAM" id="Phobius"/>
    </source>
</evidence>
<evidence type="ECO:0000259" key="9">
    <source>
        <dbReference type="PROSITE" id="PS51779"/>
    </source>
</evidence>
<evidence type="ECO:0000256" key="7">
    <source>
        <dbReference type="ARBA" id="ARBA00023306"/>
    </source>
</evidence>
<keyword evidence="5 8" id="KW-1133">Transmembrane helix</keyword>
<proteinExistence type="predicted"/>
<dbReference type="InterPro" id="IPR034746">
    <property type="entry name" value="POTRA"/>
</dbReference>
<dbReference type="Gene3D" id="3.10.20.310">
    <property type="entry name" value="membrane protein fhac"/>
    <property type="match status" value="1"/>
</dbReference>
<reference evidence="10 11" key="1">
    <citation type="journal article" date="2025" name="Anaerobe">
        <title>Description of Anaerococcus kampingiae sp. nov., Anaerococcus groningensis sp. nov., Anaerococcus martiniensis sp. nov., and Anaerococcus cruorum sp. nov., isolated from human clinical specimens.</title>
        <authorList>
            <person name="Boiten K.E."/>
            <person name="Meijer J."/>
            <person name="van Wezel E.M."/>
            <person name="Veloo A.C.M."/>
        </authorList>
    </citation>
    <scope>NUCLEOTIDE SEQUENCE [LARGE SCALE GENOMIC DNA]</scope>
    <source>
        <strain evidence="10 11">ENR0831</strain>
    </source>
</reference>
<keyword evidence="6 8" id="KW-0472">Membrane</keyword>
<sequence length="276" mass="31534">MQNSNDDRYFKKDGRTVNKNYIAKKHSKEKDKKLFSKWFVIFLIFLTLASIVYSIYSHAYMKISEIYISGNNITSDAEIIAQLGNPIGENILLYKTDMDESNISKLPYIDKVSVKKVFPNLLSINVDEDYPTFFQNSDEKKYYISNKGILLGEDLNDFDESLLKEIQGANLKKAVGENFTGSEASLNFIKAIQVFSYFNEVKQLNLENKADIGIMINDIDVKFGDLNDIDYKLKILDNILNDAREKSITITSIDLDNGENPIVNVSPDSYSENLNY</sequence>
<dbReference type="GO" id="GO:0051301">
    <property type="term" value="P:cell division"/>
    <property type="evidence" value="ECO:0007669"/>
    <property type="project" value="UniProtKB-KW"/>
</dbReference>
<dbReference type="Proteomes" id="UP001637996">
    <property type="component" value="Unassembled WGS sequence"/>
</dbReference>
<organism evidence="10 11">
    <name type="scientific">Anaerococcus martiniensis</name>
    <dbReference type="NCBI Taxonomy" id="3115615"/>
    <lineage>
        <taxon>Bacteria</taxon>
        <taxon>Bacillati</taxon>
        <taxon>Bacillota</taxon>
        <taxon>Tissierellia</taxon>
        <taxon>Tissierellales</taxon>
        <taxon>Peptoniphilaceae</taxon>
        <taxon>Anaerococcus</taxon>
    </lineage>
</organism>
<dbReference type="Pfam" id="PF08478">
    <property type="entry name" value="POTRA_1"/>
    <property type="match status" value="1"/>
</dbReference>
<evidence type="ECO:0000256" key="4">
    <source>
        <dbReference type="ARBA" id="ARBA00022692"/>
    </source>
</evidence>
<comment type="subcellular location">
    <subcellularLocation>
        <location evidence="1">Membrane</location>
    </subcellularLocation>
</comment>
<protein>
    <submittedName>
        <fullName evidence="10">Cell division protein FtsQ/DivIB</fullName>
    </submittedName>
</protein>
<evidence type="ECO:0000313" key="10">
    <source>
        <dbReference type="EMBL" id="MFO3664962.1"/>
    </source>
</evidence>
<evidence type="ECO:0000313" key="11">
    <source>
        <dbReference type="Proteomes" id="UP001637996"/>
    </source>
</evidence>
<name>A0ABW9M6F4_9FIRM</name>
<dbReference type="RefSeq" id="WP_410030702.1">
    <property type="nucleotide sequence ID" value="NZ_JBGMEI010000002.1"/>
</dbReference>
<keyword evidence="7" id="KW-0131">Cell cycle</keyword>
<keyword evidence="4 8" id="KW-0812">Transmembrane</keyword>
<feature type="transmembrane region" description="Helical" evidence="8">
    <location>
        <begin position="34"/>
        <end position="56"/>
    </location>
</feature>
<dbReference type="PANTHER" id="PTHR37820">
    <property type="entry name" value="CELL DIVISION PROTEIN DIVIB"/>
    <property type="match status" value="1"/>
</dbReference>
<evidence type="ECO:0000256" key="5">
    <source>
        <dbReference type="ARBA" id="ARBA00022989"/>
    </source>
</evidence>
<evidence type="ECO:0000256" key="2">
    <source>
        <dbReference type="ARBA" id="ARBA00022475"/>
    </source>
</evidence>
<dbReference type="PROSITE" id="PS51779">
    <property type="entry name" value="POTRA"/>
    <property type="match status" value="1"/>
</dbReference>
<feature type="domain" description="POTRA" evidence="9">
    <location>
        <begin position="61"/>
        <end position="129"/>
    </location>
</feature>
<gene>
    <name evidence="10" type="ORF">ACCQ41_01650</name>
</gene>
<dbReference type="InterPro" id="IPR050487">
    <property type="entry name" value="FtsQ_DivIB"/>
</dbReference>
<dbReference type="EMBL" id="JBGMEI010000002">
    <property type="protein sequence ID" value="MFO3664962.1"/>
    <property type="molecule type" value="Genomic_DNA"/>
</dbReference>
<evidence type="ECO:0000256" key="1">
    <source>
        <dbReference type="ARBA" id="ARBA00004370"/>
    </source>
</evidence>
<evidence type="ECO:0000256" key="6">
    <source>
        <dbReference type="ARBA" id="ARBA00023136"/>
    </source>
</evidence>
<keyword evidence="3 10" id="KW-0132">Cell division</keyword>
<keyword evidence="11" id="KW-1185">Reference proteome</keyword>
<comment type="caution">
    <text evidence="10">The sequence shown here is derived from an EMBL/GenBank/DDBJ whole genome shotgun (WGS) entry which is preliminary data.</text>
</comment>